<keyword evidence="2" id="KW-1015">Disulfide bond</keyword>
<keyword evidence="1 3" id="KW-0732">Signal</keyword>
<feature type="signal peptide" evidence="3">
    <location>
        <begin position="1"/>
        <end position="15"/>
    </location>
</feature>
<proteinExistence type="predicted"/>
<protein>
    <recommendedName>
        <fullName evidence="8">Vitellogenin-2</fullName>
    </recommendedName>
</protein>
<dbReference type="SUPFAM" id="SSF48431">
    <property type="entry name" value="Lipovitellin-phosvitin complex, superhelical domain"/>
    <property type="match status" value="1"/>
</dbReference>
<dbReference type="PANTHER" id="PTHR23345:SF33">
    <property type="entry name" value="CROSSVEINLESS D"/>
    <property type="match status" value="1"/>
</dbReference>
<dbReference type="Gene3D" id="1.25.10.20">
    <property type="entry name" value="Vitellinogen, superhelical"/>
    <property type="match status" value="1"/>
</dbReference>
<dbReference type="SMART" id="SM00216">
    <property type="entry name" value="VWD"/>
    <property type="match status" value="1"/>
</dbReference>
<evidence type="ECO:0000256" key="2">
    <source>
        <dbReference type="PROSITE-ProRule" id="PRU00557"/>
    </source>
</evidence>
<sequence>MKYLILLGLVLSSSAFVKRDVGTALFQSGKEYVYGYSASLIAGSKDYVSFASAVNLTGELHIQGGSSVLNVQLNNIQLGLYNGEWEMNPLPQFERKTFSQLAPLSQPFAIKVEGGQVKGIVLNKDIPIWAQNMQRGIASALQLDLAHVDLTHGSIVQVEEETVVGECATEYVVIPGADSNHGQVRKYRSHAQCKNNPKRVRAPGISGAYCPDANSRDVLNSTGFGVYDLEIQGGSLTVKRISVGSSVVYNLFGVEGHTQYSFGMINAVLKEVKSGSVAGPSNGEEANHLEFVFENDNEEDEDLRSPKPFFFHHHDADLDTAGQNKAAEKLVENIKKVHESLENIEVFTDIQKFHKVSPFSIIPFVSALDYNHLKQVEQTLHGGDQTEYKLFLDALVVAGTGPATLVIRDIVQDTTETIIIGRVVAPLANYIRNPTENLLQELEPLLSKSGVSKHGERIIEFAFASLLGRTCKRDGCQKSGLLQKYVKIFSDRIAAATGFQEKTQAVIALRNINLPSAAQVLLTVVTDKNQDRTVRDAAMSGLKPLLAVDRLSLRNDLLPIFYDRSEDPELRTHALMWTLMNTQQESLFQEAAVYMWTEQNPNIKNFVITLFRSLAYSTKPCLNIVGSYAKTASQILPPFKVQGKFSGQYISDYYDRQYNFGHMTVTSVQKTGLSVVPRSVHIGFYGQTAGFGTNYLSFFLRLEGVGKALSARIMAMTTGVVDFDDLKDVLSKIGVEERQAEPLRIEVAVLLHNRVVAYHAADASTVTTIPNLIKKLSEYKNAAYDKEMYRMLLIGGATIEKANELGTPVSIISAVTATAGLHATVSSEKTGTTLSRNYNIRLQLNLHGVSSVNNHLPAFGSAHTVRAVRTLRIRVPRKMSIGVDLKQQSVNFVINAPTEEDPVVAKVHASAFTAVLNDAPASLRDSETVDLLHQTCPACEGVAIISKGEKYRETRQLGSGYKYKFMEGIKAGVKYFDCEKIHSRIHVLRSLRKFFGPENKNVGGRLGGPLTQIRLGARYLLQTLFLSPPTETCGLKAYFKQDPTAQSVYDKIEGQIKIKYEVDPKEKLGLRAQAKASLNCKYIGAVPKTKNLDASVSFSTSGIEKVDVKIKAAVRDETAGRSGVVCVDINSIGTKVSDFFDYEGVNEPTYERTINIAWDKEAKLGKEGPVCPTNAAGIKIVRLAHRSQVQKEEAQGDRWPYKQCREAKNSEKYPGALTPATEPCVWAAFKQTSLREANVTINYRVDPEARKRWRYPGVIAAALLMPYYVASDEVDPSLNHHHGEHGATADGKYIQGSIKLDVALDEEHPEADIHFHSSQGEDEHFHGVDLSILPGPFKRPVFSRFSPLTAFAMQYGIYGYCDVTPAAVQTYDNLTYYADMSECPTLISGDCTATPRYLVLGHKVANDKLGITAYLGEHKVVLDDLNTVTIDDKSTTLSDKLLYPEGDTKIFKIYKHDENNVFILSQSLSVFIRYTGHYTTVTLGSRYRGTQCGVCGNFDGCNHNELTGPQKSCQNLQPQGMMKAYVVRDGNCAGVGSQCPA</sequence>
<dbReference type="Pfam" id="PF09172">
    <property type="entry name" value="Vit_open_b-sht"/>
    <property type="match status" value="1"/>
</dbReference>
<dbReference type="InterPro" id="IPR011030">
    <property type="entry name" value="Lipovitellin_superhlx_dom"/>
</dbReference>
<dbReference type="SUPFAM" id="SSF56968">
    <property type="entry name" value="Lipovitellin-phosvitin complex, beta-sheet shell regions"/>
    <property type="match status" value="2"/>
</dbReference>
<dbReference type="SMART" id="SM00638">
    <property type="entry name" value="LPD_N"/>
    <property type="match status" value="1"/>
</dbReference>
<organism evidence="6 7">
    <name type="scientific">Orchesella dallaii</name>
    <dbReference type="NCBI Taxonomy" id="48710"/>
    <lineage>
        <taxon>Eukaryota</taxon>
        <taxon>Metazoa</taxon>
        <taxon>Ecdysozoa</taxon>
        <taxon>Arthropoda</taxon>
        <taxon>Hexapoda</taxon>
        <taxon>Collembola</taxon>
        <taxon>Entomobryomorpha</taxon>
        <taxon>Entomobryoidea</taxon>
        <taxon>Orchesellidae</taxon>
        <taxon>Orchesellinae</taxon>
        <taxon>Orchesella</taxon>
    </lineage>
</organism>
<comment type="caution">
    <text evidence="2">Lacks conserved residue(s) required for the propagation of feature annotation.</text>
</comment>
<dbReference type="PANTHER" id="PTHR23345">
    <property type="entry name" value="VITELLOGENIN-RELATED"/>
    <property type="match status" value="1"/>
</dbReference>
<accession>A0ABP1QUU7</accession>
<dbReference type="InterPro" id="IPR001747">
    <property type="entry name" value="Vitellogenin_N"/>
</dbReference>
<comment type="caution">
    <text evidence="6">The sequence shown here is derived from an EMBL/GenBank/DDBJ whole genome shotgun (WGS) entry which is preliminary data.</text>
</comment>
<keyword evidence="7" id="KW-1185">Reference proteome</keyword>
<evidence type="ECO:0008006" key="8">
    <source>
        <dbReference type="Google" id="ProtNLM"/>
    </source>
</evidence>
<feature type="chain" id="PRO_5046381064" description="Vitellogenin-2" evidence="3">
    <location>
        <begin position="16"/>
        <end position="1541"/>
    </location>
</feature>
<dbReference type="InterPro" id="IPR050733">
    <property type="entry name" value="Vitellogenin/Apolipophorin"/>
</dbReference>
<name>A0ABP1QUU7_9HEXA</name>
<evidence type="ECO:0000256" key="3">
    <source>
        <dbReference type="SAM" id="SignalP"/>
    </source>
</evidence>
<dbReference type="InterPro" id="IPR015816">
    <property type="entry name" value="Vitellinogen_b-sht_N"/>
</dbReference>
<gene>
    <name evidence="6" type="ORF">ODALV1_LOCUS14043</name>
</gene>
<dbReference type="Proteomes" id="UP001642540">
    <property type="component" value="Unassembled WGS sequence"/>
</dbReference>
<evidence type="ECO:0000256" key="1">
    <source>
        <dbReference type="ARBA" id="ARBA00022729"/>
    </source>
</evidence>
<feature type="domain" description="VWFD" evidence="5">
    <location>
        <begin position="1359"/>
        <end position="1533"/>
    </location>
</feature>
<evidence type="ECO:0000259" key="5">
    <source>
        <dbReference type="PROSITE" id="PS51233"/>
    </source>
</evidence>
<dbReference type="InterPro" id="IPR001846">
    <property type="entry name" value="VWF_type-D"/>
</dbReference>
<dbReference type="PROSITE" id="PS51233">
    <property type="entry name" value="VWFD"/>
    <property type="match status" value="1"/>
</dbReference>
<feature type="domain" description="Vitellogenin" evidence="4">
    <location>
        <begin position="26"/>
        <end position="680"/>
    </location>
</feature>
<dbReference type="Pfam" id="PF01347">
    <property type="entry name" value="Vitellogenin_N"/>
    <property type="match status" value="1"/>
</dbReference>
<dbReference type="Pfam" id="PF00094">
    <property type="entry name" value="VWD"/>
    <property type="match status" value="1"/>
</dbReference>
<evidence type="ECO:0000313" key="7">
    <source>
        <dbReference type="Proteomes" id="UP001642540"/>
    </source>
</evidence>
<evidence type="ECO:0000259" key="4">
    <source>
        <dbReference type="PROSITE" id="PS51211"/>
    </source>
</evidence>
<dbReference type="InterPro" id="IPR015819">
    <property type="entry name" value="Lipid_transp_b-sht_shell"/>
</dbReference>
<dbReference type="InterPro" id="IPR015255">
    <property type="entry name" value="Vitellinogen_open_b-sht"/>
</dbReference>
<reference evidence="6 7" key="1">
    <citation type="submission" date="2024-08" db="EMBL/GenBank/DDBJ databases">
        <authorList>
            <person name="Cucini C."/>
            <person name="Frati F."/>
        </authorList>
    </citation>
    <scope>NUCLEOTIDE SEQUENCE [LARGE SCALE GENOMIC DNA]</scope>
</reference>
<evidence type="ECO:0000313" key="6">
    <source>
        <dbReference type="EMBL" id="CAL8110189.1"/>
    </source>
</evidence>
<dbReference type="Gene3D" id="2.30.230.10">
    <property type="entry name" value="Lipovitellin, beta-sheet shell regions, chain A"/>
    <property type="match status" value="1"/>
</dbReference>
<dbReference type="EMBL" id="CAXLJM020000043">
    <property type="protein sequence ID" value="CAL8110189.1"/>
    <property type="molecule type" value="Genomic_DNA"/>
</dbReference>
<dbReference type="PROSITE" id="PS51211">
    <property type="entry name" value="VITELLOGENIN"/>
    <property type="match status" value="1"/>
</dbReference>
<feature type="disulfide bond" evidence="2">
    <location>
        <begin position="167"/>
        <end position="193"/>
    </location>
</feature>
<dbReference type="SMART" id="SM01169">
    <property type="entry name" value="DUF1943"/>
    <property type="match status" value="1"/>
</dbReference>